<feature type="domain" description="Pre-mRNA-splicing factor Syf1/CRNKL1-like C-terminal HAT-repeats" evidence="6">
    <location>
        <begin position="199"/>
        <end position="316"/>
    </location>
</feature>
<evidence type="ECO:0000256" key="2">
    <source>
        <dbReference type="ARBA" id="ARBA00022552"/>
    </source>
</evidence>
<keyword evidence="4" id="KW-0539">Nucleus</keyword>
<dbReference type="EMBL" id="CARXXK010000004">
    <property type="protein sequence ID" value="CAI6367078.1"/>
    <property type="molecule type" value="Genomic_DNA"/>
</dbReference>
<name>A0AAV0XGH0_9HEMI</name>
<dbReference type="GO" id="GO:0032040">
    <property type="term" value="C:small-subunit processome"/>
    <property type="evidence" value="ECO:0007669"/>
    <property type="project" value="TreeGrafter"/>
</dbReference>
<dbReference type="PANTHER" id="PTHR23270">
    <property type="entry name" value="PROGRAMMED CELL DEATH PROTEIN 11 PRE-RRNA PROCESSING PROTEIN RRP5"/>
    <property type="match status" value="1"/>
</dbReference>
<keyword evidence="5" id="KW-0802">TPR repeat</keyword>
<reference evidence="7 8" key="1">
    <citation type="submission" date="2023-01" db="EMBL/GenBank/DDBJ databases">
        <authorList>
            <person name="Whitehead M."/>
        </authorList>
    </citation>
    <scope>NUCLEOTIDE SEQUENCE [LARGE SCALE GENOMIC DNA]</scope>
</reference>
<evidence type="ECO:0000256" key="5">
    <source>
        <dbReference type="PROSITE-ProRule" id="PRU00339"/>
    </source>
</evidence>
<dbReference type="Pfam" id="PF23231">
    <property type="entry name" value="HAT_Syf1_CNRKL1_C"/>
    <property type="match status" value="1"/>
</dbReference>
<keyword evidence="8" id="KW-1185">Reference proteome</keyword>
<dbReference type="SMART" id="SM00386">
    <property type="entry name" value="HAT"/>
    <property type="match status" value="4"/>
</dbReference>
<dbReference type="InterPro" id="IPR045209">
    <property type="entry name" value="Rrp5"/>
</dbReference>
<dbReference type="InterPro" id="IPR055430">
    <property type="entry name" value="HAT_Syf1_CNRKL1_C"/>
</dbReference>
<dbReference type="Gene3D" id="1.25.40.10">
    <property type="entry name" value="Tetratricopeptide repeat domain"/>
    <property type="match status" value="2"/>
</dbReference>
<accession>A0AAV0XGH0</accession>
<evidence type="ECO:0000259" key="6">
    <source>
        <dbReference type="Pfam" id="PF23231"/>
    </source>
</evidence>
<comment type="subcellular location">
    <subcellularLocation>
        <location evidence="1">Nucleus</location>
    </subcellularLocation>
</comment>
<sequence>MSRQAGTSWDDLVIPMDTPNNFYRHDSGSEDEENVPNVKKMRMLTKIQELIEAELQLERSKKREKELIQIQADPQNPDHFDQLLSSNPNSSFIWIKYMDCHVQAKDLEKARATAKRALSTIHAGEEQEKLNIWTKLLALEELHGTKETFKQTMDDALRSCDEYQIYIKVLKMFAKSSKLKELDELITEINGKFSNSIDAYLQCATVYFKLNKSDKARFIFQKALSNLPAKSHITMISEFALMENSDGSPEEAQTLFENVLTCHPSRTDIWCLYVDMMIESNKIDLARRILERATSQQLVPKKKRIMLIKWMTFEGKYRTHEAMMKYQEKMRMYDDLKDENKK</sequence>
<proteinExistence type="predicted"/>
<evidence type="ECO:0000256" key="4">
    <source>
        <dbReference type="ARBA" id="ARBA00023242"/>
    </source>
</evidence>
<dbReference type="InterPro" id="IPR011990">
    <property type="entry name" value="TPR-like_helical_dom_sf"/>
</dbReference>
<evidence type="ECO:0000313" key="7">
    <source>
        <dbReference type="EMBL" id="CAI6367078.1"/>
    </source>
</evidence>
<dbReference type="AlphaFoldDB" id="A0AAV0XGH0"/>
<evidence type="ECO:0000256" key="1">
    <source>
        <dbReference type="ARBA" id="ARBA00004123"/>
    </source>
</evidence>
<dbReference type="SUPFAM" id="SSF48452">
    <property type="entry name" value="TPR-like"/>
    <property type="match status" value="2"/>
</dbReference>
<protein>
    <recommendedName>
        <fullName evidence="6">Pre-mRNA-splicing factor Syf1/CRNKL1-like C-terminal HAT-repeats domain-containing protein</fullName>
    </recommendedName>
</protein>
<evidence type="ECO:0000256" key="3">
    <source>
        <dbReference type="ARBA" id="ARBA00022737"/>
    </source>
</evidence>
<keyword evidence="2" id="KW-0698">rRNA processing</keyword>
<dbReference type="GO" id="GO:0003723">
    <property type="term" value="F:RNA binding"/>
    <property type="evidence" value="ECO:0007669"/>
    <property type="project" value="TreeGrafter"/>
</dbReference>
<dbReference type="PROSITE" id="PS50005">
    <property type="entry name" value="TPR"/>
    <property type="match status" value="1"/>
</dbReference>
<dbReference type="PANTHER" id="PTHR23270:SF10">
    <property type="entry name" value="PROTEIN RRP5 HOMOLOG"/>
    <property type="match status" value="1"/>
</dbReference>
<dbReference type="InterPro" id="IPR019734">
    <property type="entry name" value="TPR_rpt"/>
</dbReference>
<dbReference type="GO" id="GO:0006364">
    <property type="term" value="P:rRNA processing"/>
    <property type="evidence" value="ECO:0007669"/>
    <property type="project" value="UniProtKB-KW"/>
</dbReference>
<feature type="repeat" description="TPR" evidence="5">
    <location>
        <begin position="197"/>
        <end position="230"/>
    </location>
</feature>
<dbReference type="Proteomes" id="UP001160148">
    <property type="component" value="Unassembled WGS sequence"/>
</dbReference>
<gene>
    <name evidence="7" type="ORF">MEUPH1_LOCUS21594</name>
</gene>
<organism evidence="7 8">
    <name type="scientific">Macrosiphum euphorbiae</name>
    <name type="common">potato aphid</name>
    <dbReference type="NCBI Taxonomy" id="13131"/>
    <lineage>
        <taxon>Eukaryota</taxon>
        <taxon>Metazoa</taxon>
        <taxon>Ecdysozoa</taxon>
        <taxon>Arthropoda</taxon>
        <taxon>Hexapoda</taxon>
        <taxon>Insecta</taxon>
        <taxon>Pterygota</taxon>
        <taxon>Neoptera</taxon>
        <taxon>Paraneoptera</taxon>
        <taxon>Hemiptera</taxon>
        <taxon>Sternorrhyncha</taxon>
        <taxon>Aphidomorpha</taxon>
        <taxon>Aphidoidea</taxon>
        <taxon>Aphididae</taxon>
        <taxon>Macrosiphini</taxon>
        <taxon>Macrosiphum</taxon>
    </lineage>
</organism>
<evidence type="ECO:0000313" key="8">
    <source>
        <dbReference type="Proteomes" id="UP001160148"/>
    </source>
</evidence>
<keyword evidence="3" id="KW-0677">Repeat</keyword>
<comment type="caution">
    <text evidence="7">The sequence shown here is derived from an EMBL/GenBank/DDBJ whole genome shotgun (WGS) entry which is preliminary data.</text>
</comment>
<dbReference type="InterPro" id="IPR003107">
    <property type="entry name" value="HAT"/>
</dbReference>